<keyword evidence="2" id="KW-0378">Hydrolase</keyword>
<evidence type="ECO:0000313" key="4">
    <source>
        <dbReference type="EMBL" id="ORX38013.1"/>
    </source>
</evidence>
<dbReference type="InterPro" id="IPR050738">
    <property type="entry name" value="Sulfatase"/>
</dbReference>
<dbReference type="PANTHER" id="PTHR42693">
    <property type="entry name" value="ARYLSULFATASE FAMILY MEMBER"/>
    <property type="match status" value="1"/>
</dbReference>
<dbReference type="Pfam" id="PF00884">
    <property type="entry name" value="Sulfatase"/>
    <property type="match status" value="1"/>
</dbReference>
<dbReference type="OrthoDB" id="103349at2759"/>
<protein>
    <submittedName>
        <fullName evidence="4">Alkaline-phosphatase-like protein</fullName>
    </submittedName>
</protein>
<organism evidence="4 5">
    <name type="scientific">Kockovaella imperatae</name>
    <dbReference type="NCBI Taxonomy" id="4999"/>
    <lineage>
        <taxon>Eukaryota</taxon>
        <taxon>Fungi</taxon>
        <taxon>Dikarya</taxon>
        <taxon>Basidiomycota</taxon>
        <taxon>Agaricomycotina</taxon>
        <taxon>Tremellomycetes</taxon>
        <taxon>Tremellales</taxon>
        <taxon>Cuniculitremaceae</taxon>
        <taxon>Kockovaella</taxon>
    </lineage>
</organism>
<dbReference type="STRING" id="4999.A0A1Y1UIX2"/>
<dbReference type="Gene3D" id="3.40.720.10">
    <property type="entry name" value="Alkaline Phosphatase, subunit A"/>
    <property type="match status" value="1"/>
</dbReference>
<keyword evidence="5" id="KW-1185">Reference proteome</keyword>
<evidence type="ECO:0000259" key="3">
    <source>
        <dbReference type="Pfam" id="PF00884"/>
    </source>
</evidence>
<reference evidence="4 5" key="1">
    <citation type="submission" date="2017-03" db="EMBL/GenBank/DDBJ databases">
        <title>Widespread Adenine N6-methylation of Active Genes in Fungi.</title>
        <authorList>
            <consortium name="DOE Joint Genome Institute"/>
            <person name="Mondo S.J."/>
            <person name="Dannebaum R.O."/>
            <person name="Kuo R.C."/>
            <person name="Louie K.B."/>
            <person name="Bewick A.J."/>
            <person name="Labutti K."/>
            <person name="Haridas S."/>
            <person name="Kuo A."/>
            <person name="Salamov A."/>
            <person name="Ahrendt S.R."/>
            <person name="Lau R."/>
            <person name="Bowen B.P."/>
            <person name="Lipzen A."/>
            <person name="Sullivan W."/>
            <person name="Andreopoulos W.B."/>
            <person name="Clum A."/>
            <person name="Lindquist E."/>
            <person name="Daum C."/>
            <person name="Northen T.R."/>
            <person name="Ramamoorthy G."/>
            <person name="Schmitz R.J."/>
            <person name="Gryganskyi A."/>
            <person name="Culley D."/>
            <person name="Magnuson J."/>
            <person name="James T.Y."/>
            <person name="O'Malley M.A."/>
            <person name="Stajich J.E."/>
            <person name="Spatafora J.W."/>
            <person name="Visel A."/>
            <person name="Grigoriev I.V."/>
        </authorList>
    </citation>
    <scope>NUCLEOTIDE SEQUENCE [LARGE SCALE GENOMIC DNA]</scope>
    <source>
        <strain evidence="4 5">NRRL Y-17943</strain>
    </source>
</reference>
<comment type="caution">
    <text evidence="4">The sequence shown here is derived from an EMBL/GenBank/DDBJ whole genome shotgun (WGS) entry which is preliminary data.</text>
</comment>
<dbReference type="Proteomes" id="UP000193218">
    <property type="component" value="Unassembled WGS sequence"/>
</dbReference>
<dbReference type="InterPro" id="IPR000917">
    <property type="entry name" value="Sulfatase_N"/>
</dbReference>
<gene>
    <name evidence="4" type="ORF">BD324DRAFT_624208</name>
</gene>
<dbReference type="InterPro" id="IPR017850">
    <property type="entry name" value="Alkaline_phosphatase_core_sf"/>
</dbReference>
<evidence type="ECO:0000313" key="5">
    <source>
        <dbReference type="Proteomes" id="UP000193218"/>
    </source>
</evidence>
<dbReference type="AlphaFoldDB" id="A0A1Y1UIX2"/>
<dbReference type="RefSeq" id="XP_021872000.1">
    <property type="nucleotide sequence ID" value="XM_022015667.1"/>
</dbReference>
<dbReference type="GO" id="GO:0004065">
    <property type="term" value="F:arylsulfatase activity"/>
    <property type="evidence" value="ECO:0007669"/>
    <property type="project" value="TreeGrafter"/>
</dbReference>
<dbReference type="SUPFAM" id="SSF53649">
    <property type="entry name" value="Alkaline phosphatase-like"/>
    <property type="match status" value="1"/>
</dbReference>
<feature type="domain" description="Sulfatase N-terminal" evidence="3">
    <location>
        <begin position="3"/>
        <end position="290"/>
    </location>
</feature>
<dbReference type="CDD" id="cd16027">
    <property type="entry name" value="SGSH"/>
    <property type="match status" value="1"/>
</dbReference>
<name>A0A1Y1UIX2_9TREE</name>
<evidence type="ECO:0000256" key="2">
    <source>
        <dbReference type="ARBA" id="ARBA00022801"/>
    </source>
</evidence>
<dbReference type="EMBL" id="NBSH01000005">
    <property type="protein sequence ID" value="ORX38013.1"/>
    <property type="molecule type" value="Genomic_DNA"/>
</dbReference>
<dbReference type="GeneID" id="33557476"/>
<dbReference type="PANTHER" id="PTHR42693:SF53">
    <property type="entry name" value="ENDO-4-O-SULFATASE"/>
    <property type="match status" value="1"/>
</dbReference>
<evidence type="ECO:0000256" key="1">
    <source>
        <dbReference type="ARBA" id="ARBA00008779"/>
    </source>
</evidence>
<comment type="similarity">
    <text evidence="1">Belongs to the sulfatase family.</text>
</comment>
<dbReference type="InParanoid" id="A0A1Y1UIX2"/>
<sequence>MPQNVLLIIADDLGKYINSYGCQSVTTPNLTKFTDEAVRFTHAFACTPSCSGSRSTIFTGLHTHENGQYGLAWGPHGHFQTYEHVESMPRLFNEAGYLTGVLGKVHVGPPAVYPWKWMRESESRDVAWIADQAKEFFQEAGSDAFHLTVAFHDPHRDVKSRGGFANDWKYDPRVELLDVKESQVEVPPWLTDCAETRQELVEYYKAIHRFDQGVGMVLQALADSGLADSTLVMITSDNGPPFINSKTTLYEAGIDLPLLIRRPGGPKGIVNPNMVSFTDLLPTMLDWAQIRPKMSDQDTEIHLFKASPSPRRGRSLLSILSDHTVVPSPDWQDAVFGSHTFHEFQNYWPTRIMRTRRFKYHRNIAWQLDFPFATDLYASLSFEGIRNLPPPVMLGRRPFKNYIRRSAEELYDIEADPLEVDNLVDNLEYAETLKEMRTALEKWQQTTRDLFLYRDGASIQALIRYERDGLQVPDRFDMNPEEPGTRGPLVKVCADIFENQALAT</sequence>
<accession>A0A1Y1UIX2</accession>
<proteinExistence type="inferred from homology"/>